<comment type="caution">
    <text evidence="2">The sequence shown here is derived from an EMBL/GenBank/DDBJ whole genome shotgun (WGS) entry which is preliminary data.</text>
</comment>
<proteinExistence type="predicted"/>
<name>A0AAN6X0S4_9PEZI</name>
<keyword evidence="3" id="KW-1185">Reference proteome</keyword>
<evidence type="ECO:0000313" key="2">
    <source>
        <dbReference type="EMBL" id="KAK4191188.1"/>
    </source>
</evidence>
<protein>
    <recommendedName>
        <fullName evidence="4">Secreted protein</fullName>
    </recommendedName>
</protein>
<organism evidence="2 3">
    <name type="scientific">Podospora australis</name>
    <dbReference type="NCBI Taxonomy" id="1536484"/>
    <lineage>
        <taxon>Eukaryota</taxon>
        <taxon>Fungi</taxon>
        <taxon>Dikarya</taxon>
        <taxon>Ascomycota</taxon>
        <taxon>Pezizomycotina</taxon>
        <taxon>Sordariomycetes</taxon>
        <taxon>Sordariomycetidae</taxon>
        <taxon>Sordariales</taxon>
        <taxon>Podosporaceae</taxon>
        <taxon>Podospora</taxon>
    </lineage>
</organism>
<reference evidence="2" key="1">
    <citation type="journal article" date="2023" name="Mol. Phylogenet. Evol.">
        <title>Genome-scale phylogeny and comparative genomics of the fungal order Sordariales.</title>
        <authorList>
            <person name="Hensen N."/>
            <person name="Bonometti L."/>
            <person name="Westerberg I."/>
            <person name="Brannstrom I.O."/>
            <person name="Guillou S."/>
            <person name="Cros-Aarteil S."/>
            <person name="Calhoun S."/>
            <person name="Haridas S."/>
            <person name="Kuo A."/>
            <person name="Mondo S."/>
            <person name="Pangilinan J."/>
            <person name="Riley R."/>
            <person name="LaButti K."/>
            <person name="Andreopoulos B."/>
            <person name="Lipzen A."/>
            <person name="Chen C."/>
            <person name="Yan M."/>
            <person name="Daum C."/>
            <person name="Ng V."/>
            <person name="Clum A."/>
            <person name="Steindorff A."/>
            <person name="Ohm R.A."/>
            <person name="Martin F."/>
            <person name="Silar P."/>
            <person name="Natvig D.O."/>
            <person name="Lalanne C."/>
            <person name="Gautier V."/>
            <person name="Ament-Velasquez S.L."/>
            <person name="Kruys A."/>
            <person name="Hutchinson M.I."/>
            <person name="Powell A.J."/>
            <person name="Barry K."/>
            <person name="Miller A.N."/>
            <person name="Grigoriev I.V."/>
            <person name="Debuchy R."/>
            <person name="Gladieux P."/>
            <person name="Hiltunen Thoren M."/>
            <person name="Johannesson H."/>
        </authorList>
    </citation>
    <scope>NUCLEOTIDE SEQUENCE</scope>
    <source>
        <strain evidence="2">PSN309</strain>
    </source>
</reference>
<feature type="signal peptide" evidence="1">
    <location>
        <begin position="1"/>
        <end position="22"/>
    </location>
</feature>
<dbReference type="EMBL" id="MU864360">
    <property type="protein sequence ID" value="KAK4191188.1"/>
    <property type="molecule type" value="Genomic_DNA"/>
</dbReference>
<dbReference type="Proteomes" id="UP001302126">
    <property type="component" value="Unassembled WGS sequence"/>
</dbReference>
<evidence type="ECO:0000256" key="1">
    <source>
        <dbReference type="SAM" id="SignalP"/>
    </source>
</evidence>
<evidence type="ECO:0000313" key="3">
    <source>
        <dbReference type="Proteomes" id="UP001302126"/>
    </source>
</evidence>
<gene>
    <name evidence="2" type="ORF">QBC35DRAFT_487550</name>
</gene>
<feature type="chain" id="PRO_5042992791" description="Secreted protein" evidence="1">
    <location>
        <begin position="23"/>
        <end position="74"/>
    </location>
</feature>
<accession>A0AAN6X0S4</accession>
<sequence>MSKSGDLSFVLILFSSPQCVVSCVSWCLYHGGQMIFSCAKKQTFAQDAQWLTENYFVCGRTTAVRIASQAVTNT</sequence>
<evidence type="ECO:0008006" key="4">
    <source>
        <dbReference type="Google" id="ProtNLM"/>
    </source>
</evidence>
<dbReference type="AlphaFoldDB" id="A0AAN6X0S4"/>
<reference evidence="2" key="2">
    <citation type="submission" date="2023-05" db="EMBL/GenBank/DDBJ databases">
        <authorList>
            <consortium name="Lawrence Berkeley National Laboratory"/>
            <person name="Steindorff A."/>
            <person name="Hensen N."/>
            <person name="Bonometti L."/>
            <person name="Westerberg I."/>
            <person name="Brannstrom I.O."/>
            <person name="Guillou S."/>
            <person name="Cros-Aarteil S."/>
            <person name="Calhoun S."/>
            <person name="Haridas S."/>
            <person name="Kuo A."/>
            <person name="Mondo S."/>
            <person name="Pangilinan J."/>
            <person name="Riley R."/>
            <person name="Labutti K."/>
            <person name="Andreopoulos B."/>
            <person name="Lipzen A."/>
            <person name="Chen C."/>
            <person name="Yanf M."/>
            <person name="Daum C."/>
            <person name="Ng V."/>
            <person name="Clum A."/>
            <person name="Ohm R."/>
            <person name="Martin F."/>
            <person name="Silar P."/>
            <person name="Natvig D."/>
            <person name="Lalanne C."/>
            <person name="Gautier V."/>
            <person name="Ament-Velasquez S.L."/>
            <person name="Kruys A."/>
            <person name="Hutchinson M.I."/>
            <person name="Powell A.J."/>
            <person name="Barry K."/>
            <person name="Miller A.N."/>
            <person name="Grigoriev I.V."/>
            <person name="Debuchy R."/>
            <person name="Gladieux P."/>
            <person name="Thoren M.H."/>
            <person name="Johannesson H."/>
        </authorList>
    </citation>
    <scope>NUCLEOTIDE SEQUENCE</scope>
    <source>
        <strain evidence="2">PSN309</strain>
    </source>
</reference>
<keyword evidence="1" id="KW-0732">Signal</keyword>